<dbReference type="eggNOG" id="ENOG502S1HE">
    <property type="taxonomic scope" value="Eukaryota"/>
</dbReference>
<dbReference type="Proteomes" id="UP000006790">
    <property type="component" value="Chromosome 2"/>
</dbReference>
<dbReference type="InterPro" id="IPR022127">
    <property type="entry name" value="STIMATE/YPL162C"/>
</dbReference>
<feature type="transmembrane region" description="Helical" evidence="1">
    <location>
        <begin position="96"/>
        <end position="116"/>
    </location>
</feature>
<dbReference type="InParanoid" id="G8JNQ1"/>
<organism evidence="2 3">
    <name type="scientific">Eremothecium cymbalariae (strain CBS 270.75 / DBVPG 7215 / KCTC 17166 / NRRL Y-17582)</name>
    <name type="common">Yeast</name>
    <dbReference type="NCBI Taxonomy" id="931890"/>
    <lineage>
        <taxon>Eukaryota</taxon>
        <taxon>Fungi</taxon>
        <taxon>Dikarya</taxon>
        <taxon>Ascomycota</taxon>
        <taxon>Saccharomycotina</taxon>
        <taxon>Saccharomycetes</taxon>
        <taxon>Saccharomycetales</taxon>
        <taxon>Saccharomycetaceae</taxon>
        <taxon>Eremothecium</taxon>
    </lineage>
</organism>
<dbReference type="KEGG" id="erc:Ecym_2386"/>
<reference evidence="3" key="1">
    <citation type="journal article" date="2012" name="G3 (Bethesda)">
        <title>Pichia sorbitophila, an interspecies yeast hybrid reveals early steps of genome resolution following polyploidization.</title>
        <authorList>
            <person name="Leh Louis V."/>
            <person name="Despons L."/>
            <person name="Friedrich A."/>
            <person name="Martin T."/>
            <person name="Durrens P."/>
            <person name="Casaregola S."/>
            <person name="Neuveglise C."/>
            <person name="Fairhead C."/>
            <person name="Marck C."/>
            <person name="Cruz J.A."/>
            <person name="Straub M.L."/>
            <person name="Kugler V."/>
            <person name="Sacerdot C."/>
            <person name="Uzunov Z."/>
            <person name="Thierry A."/>
            <person name="Weiss S."/>
            <person name="Bleykasten C."/>
            <person name="De Montigny J."/>
            <person name="Jacques N."/>
            <person name="Jung P."/>
            <person name="Lemaire M."/>
            <person name="Mallet S."/>
            <person name="Morel G."/>
            <person name="Richard G.F."/>
            <person name="Sarkar A."/>
            <person name="Savel G."/>
            <person name="Schacherer J."/>
            <person name="Seret M.L."/>
            <person name="Talla E."/>
            <person name="Samson G."/>
            <person name="Jubin C."/>
            <person name="Poulain J."/>
            <person name="Vacherie B."/>
            <person name="Barbe V."/>
            <person name="Pelletier E."/>
            <person name="Sherman D.J."/>
            <person name="Westhof E."/>
            <person name="Weissenbach J."/>
            <person name="Baret P.V."/>
            <person name="Wincker P."/>
            <person name="Gaillardin C."/>
            <person name="Dujon B."/>
            <person name="Souciet J.L."/>
        </authorList>
    </citation>
    <scope>NUCLEOTIDE SEQUENCE [LARGE SCALE GENOMIC DNA]</scope>
    <source>
        <strain evidence="3">CBS 270.75 / DBVPG 7215 / KCTC 17166 / NRRL Y-17582</strain>
    </source>
</reference>
<dbReference type="OMA" id="LNCFQYF"/>
<feature type="transmembrane region" description="Helical" evidence="1">
    <location>
        <begin position="166"/>
        <end position="187"/>
    </location>
</feature>
<keyword evidence="1" id="KW-0812">Transmembrane</keyword>
<evidence type="ECO:0008006" key="4">
    <source>
        <dbReference type="Google" id="ProtNLM"/>
    </source>
</evidence>
<gene>
    <name evidence="2" type="ordered locus">Ecym_2386</name>
</gene>
<dbReference type="STRING" id="931890.G8JNQ1"/>
<dbReference type="HOGENOM" id="CLU_040321_2_1_1"/>
<evidence type="ECO:0000256" key="1">
    <source>
        <dbReference type="SAM" id="Phobius"/>
    </source>
</evidence>
<keyword evidence="1" id="KW-1133">Transmembrane helix</keyword>
<feature type="transmembrane region" description="Helical" evidence="1">
    <location>
        <begin position="53"/>
        <end position="76"/>
    </location>
</feature>
<keyword evidence="3" id="KW-1185">Reference proteome</keyword>
<name>G8JNQ1_ERECY</name>
<dbReference type="Pfam" id="PF12400">
    <property type="entry name" value="STIMATE"/>
    <property type="match status" value="1"/>
</dbReference>
<proteinExistence type="predicted"/>
<dbReference type="PANTHER" id="PTHR31735">
    <property type="entry name" value="VACUOLAR MEMBRANE PROTEIN YPL162C"/>
    <property type="match status" value="1"/>
</dbReference>
<evidence type="ECO:0000313" key="3">
    <source>
        <dbReference type="Proteomes" id="UP000006790"/>
    </source>
</evidence>
<evidence type="ECO:0000313" key="2">
    <source>
        <dbReference type="EMBL" id="AET38119.1"/>
    </source>
</evidence>
<keyword evidence="1" id="KW-0472">Membrane</keyword>
<protein>
    <recommendedName>
        <fullName evidence="4">Vacuolar membrane protein</fullName>
    </recommendedName>
</protein>
<dbReference type="EMBL" id="CP002498">
    <property type="protein sequence ID" value="AET38119.1"/>
    <property type="molecule type" value="Genomic_DNA"/>
</dbReference>
<feature type="transmembrane region" description="Helical" evidence="1">
    <location>
        <begin position="12"/>
        <end position="32"/>
    </location>
</feature>
<dbReference type="FunCoup" id="G8JNQ1">
    <property type="interactions" value="59"/>
</dbReference>
<dbReference type="GO" id="GO:0016020">
    <property type="term" value="C:membrane"/>
    <property type="evidence" value="ECO:0007669"/>
    <property type="project" value="TreeGrafter"/>
</dbReference>
<sequence length="275" mass="31739">MDEDQESCQLLGFVSILIQFCMGTAAIGGLLIKRHYEHPKRTWIVWSYDLGKQMFGSLGVHFLNVILSILKAKGLLFNIAVDYRGHGEDKGEQCDWYFINLLMDTTVGIPILWCWLRLIYKTMKYFNVTNIESGNYYPVLEKPDIYSSQHSSSKQGPMFTAFLKQLLIFISGLALMKGCIYLILSYFETFADFFANLVLGWSDRWPNFQVFLVMFVFPVALNCFQYFCIDNIIKLPSDHLNKQNINSFDQESIIEENGIYVSTYNQIIKASYGTV</sequence>
<dbReference type="GeneID" id="11471861"/>
<dbReference type="RefSeq" id="XP_003644936.1">
    <property type="nucleotide sequence ID" value="XM_003644888.1"/>
</dbReference>
<accession>G8JNQ1</accession>
<dbReference type="AlphaFoldDB" id="G8JNQ1"/>
<dbReference type="PANTHER" id="PTHR31735:SF1">
    <property type="entry name" value="VACUOLAR MEMBRANE PROTEIN YPL162C"/>
    <property type="match status" value="1"/>
</dbReference>
<feature type="transmembrane region" description="Helical" evidence="1">
    <location>
        <begin position="207"/>
        <end position="229"/>
    </location>
</feature>
<dbReference type="OrthoDB" id="431202at2759"/>